<accession>A0AAV7NM07</accession>
<protein>
    <submittedName>
        <fullName evidence="1">Uncharacterized protein</fullName>
    </submittedName>
</protein>
<proteinExistence type="predicted"/>
<dbReference type="EMBL" id="JANPWB010000012">
    <property type="protein sequence ID" value="KAJ1116579.1"/>
    <property type="molecule type" value="Genomic_DNA"/>
</dbReference>
<reference evidence="1" key="1">
    <citation type="journal article" date="2022" name="bioRxiv">
        <title>Sequencing and chromosome-scale assembly of the giantPleurodeles waltlgenome.</title>
        <authorList>
            <person name="Brown T."/>
            <person name="Elewa A."/>
            <person name="Iarovenko S."/>
            <person name="Subramanian E."/>
            <person name="Araus A.J."/>
            <person name="Petzold A."/>
            <person name="Susuki M."/>
            <person name="Suzuki K.-i.T."/>
            <person name="Hayashi T."/>
            <person name="Toyoda A."/>
            <person name="Oliveira C."/>
            <person name="Osipova E."/>
            <person name="Leigh N.D."/>
            <person name="Simon A."/>
            <person name="Yun M.H."/>
        </authorList>
    </citation>
    <scope>NUCLEOTIDE SEQUENCE</scope>
    <source>
        <strain evidence="1">20211129_DDA</strain>
        <tissue evidence="1">Liver</tissue>
    </source>
</reference>
<keyword evidence="2" id="KW-1185">Reference proteome</keyword>
<evidence type="ECO:0000313" key="2">
    <source>
        <dbReference type="Proteomes" id="UP001066276"/>
    </source>
</evidence>
<dbReference type="AlphaFoldDB" id="A0AAV7NM07"/>
<evidence type="ECO:0000313" key="1">
    <source>
        <dbReference type="EMBL" id="KAJ1116579.1"/>
    </source>
</evidence>
<organism evidence="1 2">
    <name type="scientific">Pleurodeles waltl</name>
    <name type="common">Iberian ribbed newt</name>
    <dbReference type="NCBI Taxonomy" id="8319"/>
    <lineage>
        <taxon>Eukaryota</taxon>
        <taxon>Metazoa</taxon>
        <taxon>Chordata</taxon>
        <taxon>Craniata</taxon>
        <taxon>Vertebrata</taxon>
        <taxon>Euteleostomi</taxon>
        <taxon>Amphibia</taxon>
        <taxon>Batrachia</taxon>
        <taxon>Caudata</taxon>
        <taxon>Salamandroidea</taxon>
        <taxon>Salamandridae</taxon>
        <taxon>Pleurodelinae</taxon>
        <taxon>Pleurodeles</taxon>
    </lineage>
</organism>
<name>A0AAV7NM07_PLEWA</name>
<dbReference type="Proteomes" id="UP001066276">
    <property type="component" value="Chromosome 8"/>
</dbReference>
<comment type="caution">
    <text evidence="1">The sequence shown here is derived from an EMBL/GenBank/DDBJ whole genome shotgun (WGS) entry which is preliminary data.</text>
</comment>
<sequence>MSSADANRSGVTIRAASSATPTGSLGIGKAPGLLFHSPATARDLWKWEHFLSMQAGSGAPSRVPVPSPGSPSDAGGLRTCLSAGLLRYFPRDPPQVLLDEGKVTSGFVDLVLFSFLGVLDCFKDGAKVLLRHCRLRGGTKRFIGTIRRRRGDRVLINLSLALGGRGHGYEEPQAQRQRPLSAGGGLNPMGRCQFPNPLRCLSKSMWHCITPIAEGGI</sequence>
<gene>
    <name evidence="1" type="ORF">NDU88_004789</name>
</gene>